<protein>
    <submittedName>
        <fullName evidence="7">Carboxyl-terminal processing protease</fullName>
    </submittedName>
</protein>
<dbReference type="GO" id="GO:0004175">
    <property type="term" value="F:endopeptidase activity"/>
    <property type="evidence" value="ECO:0007669"/>
    <property type="project" value="TreeGrafter"/>
</dbReference>
<dbReference type="Gene3D" id="3.30.750.44">
    <property type="match status" value="1"/>
</dbReference>
<feature type="domain" description="PDZ" evidence="6">
    <location>
        <begin position="104"/>
        <end position="170"/>
    </location>
</feature>
<dbReference type="InterPro" id="IPR005151">
    <property type="entry name" value="Tail-specific_protease"/>
</dbReference>
<dbReference type="NCBIfam" id="TIGR00225">
    <property type="entry name" value="prc"/>
    <property type="match status" value="1"/>
</dbReference>
<evidence type="ECO:0000256" key="5">
    <source>
        <dbReference type="RuleBase" id="RU004404"/>
    </source>
</evidence>
<organism evidence="7 8">
    <name type="scientific">Keratinibaculum paraultunense</name>
    <dbReference type="NCBI Taxonomy" id="1278232"/>
    <lineage>
        <taxon>Bacteria</taxon>
        <taxon>Bacillati</taxon>
        <taxon>Bacillota</taxon>
        <taxon>Tissierellia</taxon>
        <taxon>Tissierellales</taxon>
        <taxon>Tepidimicrobiaceae</taxon>
        <taxon>Keratinibaculum</taxon>
    </lineage>
</organism>
<dbReference type="Pfam" id="PF22694">
    <property type="entry name" value="CtpB_N-like"/>
    <property type="match status" value="1"/>
</dbReference>
<dbReference type="SUPFAM" id="SSF50156">
    <property type="entry name" value="PDZ domain-like"/>
    <property type="match status" value="1"/>
</dbReference>
<dbReference type="InterPro" id="IPR041489">
    <property type="entry name" value="PDZ_6"/>
</dbReference>
<dbReference type="InterPro" id="IPR029045">
    <property type="entry name" value="ClpP/crotonase-like_dom_sf"/>
</dbReference>
<dbReference type="GO" id="GO:0008236">
    <property type="term" value="F:serine-type peptidase activity"/>
    <property type="evidence" value="ECO:0007669"/>
    <property type="project" value="UniProtKB-KW"/>
</dbReference>
<keyword evidence="3 5" id="KW-0378">Hydrolase</keyword>
<dbReference type="OrthoDB" id="9812068at2"/>
<keyword evidence="4 5" id="KW-0720">Serine protease</keyword>
<dbReference type="Gene3D" id="2.30.42.10">
    <property type="match status" value="1"/>
</dbReference>
<dbReference type="GO" id="GO:0007165">
    <property type="term" value="P:signal transduction"/>
    <property type="evidence" value="ECO:0007669"/>
    <property type="project" value="TreeGrafter"/>
</dbReference>
<comment type="similarity">
    <text evidence="1 5">Belongs to the peptidase S41A family.</text>
</comment>
<evidence type="ECO:0000256" key="3">
    <source>
        <dbReference type="ARBA" id="ARBA00022801"/>
    </source>
</evidence>
<dbReference type="FunFam" id="2.30.42.10:FF:000063">
    <property type="entry name" value="Peptidase, S41 family"/>
    <property type="match status" value="1"/>
</dbReference>
<dbReference type="GO" id="GO:0030288">
    <property type="term" value="C:outer membrane-bounded periplasmic space"/>
    <property type="evidence" value="ECO:0007669"/>
    <property type="project" value="TreeGrafter"/>
</dbReference>
<dbReference type="InterPro" id="IPR001478">
    <property type="entry name" value="PDZ"/>
</dbReference>
<dbReference type="PANTHER" id="PTHR32060">
    <property type="entry name" value="TAIL-SPECIFIC PROTEASE"/>
    <property type="match status" value="1"/>
</dbReference>
<dbReference type="Gene3D" id="3.90.226.10">
    <property type="entry name" value="2-enoyl-CoA Hydratase, Chain A, domain 1"/>
    <property type="match status" value="1"/>
</dbReference>
<dbReference type="EMBL" id="SMAE01000001">
    <property type="protein sequence ID" value="TCS91632.1"/>
    <property type="molecule type" value="Genomic_DNA"/>
</dbReference>
<dbReference type="SMART" id="SM00245">
    <property type="entry name" value="TSPc"/>
    <property type="match status" value="1"/>
</dbReference>
<evidence type="ECO:0000256" key="4">
    <source>
        <dbReference type="ARBA" id="ARBA00022825"/>
    </source>
</evidence>
<dbReference type="InterPro" id="IPR055210">
    <property type="entry name" value="CtpA/B_N"/>
</dbReference>
<keyword evidence="8" id="KW-1185">Reference proteome</keyword>
<dbReference type="InterPro" id="IPR036034">
    <property type="entry name" value="PDZ_sf"/>
</dbReference>
<sequence>MSKKRVITITVILLLVTNIVTFSLTNKVAIKQKDKVIIPKGEYEQLISSYKKYSKAMSLESYVKNYFLREVDEENLMEGQLKGMFQALEDPYSVYMTKEEFKDFTEHTKGVYGGIGVIITPGEDNLITVVAPIEGTPGERAGLKTGDKIIKVEGKEFTADNMDKATKLMKGKPNTKVNITILRKDKDGKNEYIDMEIVREEIRLVTVKSDILEDNIGYIRITSFDELTYEDFKKELKTLMDKKISGIILDLRNNPGGLLDVCVDIADEFLDEGIVVYTETRNGERTYEKSSAKHVDLPLVVLVNEGSASASEILAGAIKDRNRGILVGNKTFGKGIVQRIKQLSDGSGFKLTVSEYFTPNGTSIHGVGIEPNIVVDLPEGVDEIGIENLEKDTQLKVAIEKMKDMIQ</sequence>
<dbReference type="Pfam" id="PF17820">
    <property type="entry name" value="PDZ_6"/>
    <property type="match status" value="1"/>
</dbReference>
<evidence type="ECO:0000313" key="7">
    <source>
        <dbReference type="EMBL" id="TCS91632.1"/>
    </source>
</evidence>
<evidence type="ECO:0000313" key="8">
    <source>
        <dbReference type="Proteomes" id="UP000294567"/>
    </source>
</evidence>
<dbReference type="PROSITE" id="PS50106">
    <property type="entry name" value="PDZ"/>
    <property type="match status" value="1"/>
</dbReference>
<accession>A0A4R3KZP5</accession>
<dbReference type="CDD" id="cd06782">
    <property type="entry name" value="cpPDZ_CPP-like"/>
    <property type="match status" value="1"/>
</dbReference>
<name>A0A4R3KZP5_9FIRM</name>
<evidence type="ECO:0000256" key="1">
    <source>
        <dbReference type="ARBA" id="ARBA00009179"/>
    </source>
</evidence>
<dbReference type="SMART" id="SM00228">
    <property type="entry name" value="PDZ"/>
    <property type="match status" value="1"/>
</dbReference>
<evidence type="ECO:0000256" key="2">
    <source>
        <dbReference type="ARBA" id="ARBA00022670"/>
    </source>
</evidence>
<reference evidence="7 8" key="1">
    <citation type="submission" date="2019-03" db="EMBL/GenBank/DDBJ databases">
        <title>Genomic Encyclopedia of Type Strains, Phase IV (KMG-IV): sequencing the most valuable type-strain genomes for metagenomic binning, comparative biology and taxonomic classification.</title>
        <authorList>
            <person name="Goeker M."/>
        </authorList>
    </citation>
    <scope>NUCLEOTIDE SEQUENCE [LARGE SCALE GENOMIC DNA]</scope>
    <source>
        <strain evidence="7 8">DSM 26752</strain>
    </source>
</reference>
<dbReference type="RefSeq" id="WP_132025400.1">
    <property type="nucleotide sequence ID" value="NZ_CP068564.1"/>
</dbReference>
<dbReference type="GO" id="GO:0006508">
    <property type="term" value="P:proteolysis"/>
    <property type="evidence" value="ECO:0007669"/>
    <property type="project" value="UniProtKB-KW"/>
</dbReference>
<dbReference type="PANTHER" id="PTHR32060:SF30">
    <property type="entry name" value="CARBOXY-TERMINAL PROCESSING PROTEASE CTPA"/>
    <property type="match status" value="1"/>
</dbReference>
<keyword evidence="2 5" id="KW-0645">Protease</keyword>
<dbReference type="SUPFAM" id="SSF52096">
    <property type="entry name" value="ClpP/crotonase"/>
    <property type="match status" value="1"/>
</dbReference>
<proteinExistence type="inferred from homology"/>
<dbReference type="SMR" id="A0A4R3KZP5"/>
<comment type="caution">
    <text evidence="7">The sequence shown here is derived from an EMBL/GenBank/DDBJ whole genome shotgun (WGS) entry which is preliminary data.</text>
</comment>
<dbReference type="AlphaFoldDB" id="A0A4R3KZP5"/>
<dbReference type="Proteomes" id="UP000294567">
    <property type="component" value="Unassembled WGS sequence"/>
</dbReference>
<gene>
    <name evidence="7" type="ORF">EDD65_101135</name>
</gene>
<dbReference type="InterPro" id="IPR004447">
    <property type="entry name" value="Peptidase_S41A"/>
</dbReference>
<dbReference type="Pfam" id="PF03572">
    <property type="entry name" value="Peptidase_S41"/>
    <property type="match status" value="1"/>
</dbReference>
<evidence type="ECO:0000259" key="6">
    <source>
        <dbReference type="PROSITE" id="PS50106"/>
    </source>
</evidence>
<dbReference type="CDD" id="cd07560">
    <property type="entry name" value="Peptidase_S41_CPP"/>
    <property type="match status" value="1"/>
</dbReference>